<evidence type="ECO:0000256" key="6">
    <source>
        <dbReference type="ARBA" id="ARBA00022833"/>
    </source>
</evidence>
<evidence type="ECO:0000256" key="3">
    <source>
        <dbReference type="ARBA" id="ARBA00012784"/>
    </source>
</evidence>
<dbReference type="InterPro" id="IPR001365">
    <property type="entry name" value="A_deaminase_dom"/>
</dbReference>
<evidence type="ECO:0000313" key="8">
    <source>
        <dbReference type="EMBL" id="POA97690.1"/>
    </source>
</evidence>
<name>A0A2K4MKU9_9NEIS</name>
<evidence type="ECO:0000256" key="4">
    <source>
        <dbReference type="ARBA" id="ARBA00022723"/>
    </source>
</evidence>
<gene>
    <name evidence="8" type="ORF">C2134_17080</name>
</gene>
<evidence type="ECO:0000256" key="1">
    <source>
        <dbReference type="ARBA" id="ARBA00001947"/>
    </source>
</evidence>
<dbReference type="Pfam" id="PF00962">
    <property type="entry name" value="A_deaminase"/>
    <property type="match status" value="1"/>
</dbReference>
<reference evidence="8 9" key="1">
    <citation type="submission" date="2018-01" db="EMBL/GenBank/DDBJ databases">
        <title>Genomic Sequence of Chromobacterium MWU13-2610 from wild cranberry bogs within the Cape Cod National Seashore.</title>
        <authorList>
            <person name="O'Hara-Hanley K."/>
            <person name="Soby S."/>
            <person name="Harrison A."/>
        </authorList>
    </citation>
    <scope>NUCLEOTIDE SEQUENCE [LARGE SCALE GENOMIC DNA]</scope>
    <source>
        <strain evidence="8 9">MWU13-2610</strain>
    </source>
</reference>
<evidence type="ECO:0000256" key="2">
    <source>
        <dbReference type="ARBA" id="ARBA00006676"/>
    </source>
</evidence>
<dbReference type="AlphaFoldDB" id="A0A2K4MKU9"/>
<dbReference type="PANTHER" id="PTHR11409:SF43">
    <property type="entry name" value="ADENOSINE DEAMINASE"/>
    <property type="match status" value="1"/>
</dbReference>
<keyword evidence="6" id="KW-0862">Zinc</keyword>
<comment type="caution">
    <text evidence="8">The sequence shown here is derived from an EMBL/GenBank/DDBJ whole genome shotgun (WGS) entry which is preliminary data.</text>
</comment>
<protein>
    <recommendedName>
        <fullName evidence="3">adenosine deaminase</fullName>
        <ecNumber evidence="3">3.5.4.4</ecNumber>
    </recommendedName>
</protein>
<feature type="domain" description="Adenosine deaminase" evidence="7">
    <location>
        <begin position="243"/>
        <end position="468"/>
    </location>
</feature>
<dbReference type="InterPro" id="IPR006330">
    <property type="entry name" value="Ado/ade_deaminase"/>
</dbReference>
<dbReference type="InterPro" id="IPR032466">
    <property type="entry name" value="Metal_Hydrolase"/>
</dbReference>
<accession>A0A2K4MKU9</accession>
<evidence type="ECO:0000256" key="5">
    <source>
        <dbReference type="ARBA" id="ARBA00022801"/>
    </source>
</evidence>
<dbReference type="Gene3D" id="3.20.20.140">
    <property type="entry name" value="Metal-dependent hydrolases"/>
    <property type="match status" value="1"/>
</dbReference>
<dbReference type="GO" id="GO:0043103">
    <property type="term" value="P:hypoxanthine salvage"/>
    <property type="evidence" value="ECO:0007669"/>
    <property type="project" value="TreeGrafter"/>
</dbReference>
<dbReference type="SUPFAM" id="SSF51556">
    <property type="entry name" value="Metallo-dependent hydrolases"/>
    <property type="match status" value="1"/>
</dbReference>
<dbReference type="EMBL" id="PPTF01000073">
    <property type="protein sequence ID" value="POA97690.1"/>
    <property type="molecule type" value="Genomic_DNA"/>
</dbReference>
<evidence type="ECO:0000259" key="7">
    <source>
        <dbReference type="Pfam" id="PF00962"/>
    </source>
</evidence>
<dbReference type="EC" id="3.5.4.4" evidence="3"/>
<dbReference type="Proteomes" id="UP000236416">
    <property type="component" value="Unassembled WGS sequence"/>
</dbReference>
<dbReference type="GO" id="GO:0046103">
    <property type="term" value="P:inosine biosynthetic process"/>
    <property type="evidence" value="ECO:0007669"/>
    <property type="project" value="TreeGrafter"/>
</dbReference>
<comment type="cofactor">
    <cofactor evidence="1">
        <name>Zn(2+)</name>
        <dbReference type="ChEBI" id="CHEBI:29105"/>
    </cofactor>
</comment>
<evidence type="ECO:0000313" key="9">
    <source>
        <dbReference type="Proteomes" id="UP000236416"/>
    </source>
</evidence>
<dbReference type="GO" id="GO:0005829">
    <property type="term" value="C:cytosol"/>
    <property type="evidence" value="ECO:0007669"/>
    <property type="project" value="TreeGrafter"/>
</dbReference>
<dbReference type="PANTHER" id="PTHR11409">
    <property type="entry name" value="ADENOSINE DEAMINASE"/>
    <property type="match status" value="1"/>
</dbReference>
<keyword evidence="9" id="KW-1185">Reference proteome</keyword>
<sequence>MACLQLSLALLPQGASAEAPIRAAQQQANYQATRDYYQQLVSNGGRLAELGLLMNMMPKGGDLHHHYTGALYVETYLDWVDKQQYCIYRATLKIETKPQQAAAQPGNECLSAEQLKEDNGLYRKLLTVWSDKDFYNHSHDQPPPDKQFFDTFGYFGAAAGYSPREGLQLLKARAKAENLQYLETMLRGAPAGDNSKLAAALDNLPAGMSADQIDQALGQAMDKLAADAATQDMIQQYRQQLAGYAQGMDDADFTLRFQTYVSRNNSPSATFAALYAGFAAAHGNPLVVGLNIVGPENGIVAMRDYALHMRMIHFLKQRIPDVKLALHAGELVLGMVPPEGLRDHIRLAVELAGANRIGHGIDISHEEEADRLLAEMRRRDVAVEINLTSNEFILGVQGAAHPVLLYRRYGVPFVISTDDEGVSRSDIGNEYLLYASRYKPSYEELKRTVYRSIRYSFLSPADKTRQLRQLDGRFASFEARVAALRRLDQTR</sequence>
<proteinExistence type="inferred from homology"/>
<keyword evidence="5" id="KW-0378">Hydrolase</keyword>
<organism evidence="8 9">
    <name type="scientific">Chromobacterium sinusclupearum</name>
    <dbReference type="NCBI Taxonomy" id="2077146"/>
    <lineage>
        <taxon>Bacteria</taxon>
        <taxon>Pseudomonadati</taxon>
        <taxon>Pseudomonadota</taxon>
        <taxon>Betaproteobacteria</taxon>
        <taxon>Neisseriales</taxon>
        <taxon>Chromobacteriaceae</taxon>
        <taxon>Chromobacterium</taxon>
    </lineage>
</organism>
<dbReference type="GO" id="GO:0004000">
    <property type="term" value="F:adenosine deaminase activity"/>
    <property type="evidence" value="ECO:0007669"/>
    <property type="project" value="UniProtKB-ARBA"/>
</dbReference>
<dbReference type="GO" id="GO:0006154">
    <property type="term" value="P:adenosine catabolic process"/>
    <property type="evidence" value="ECO:0007669"/>
    <property type="project" value="TreeGrafter"/>
</dbReference>
<dbReference type="GO" id="GO:0046872">
    <property type="term" value="F:metal ion binding"/>
    <property type="evidence" value="ECO:0007669"/>
    <property type="project" value="UniProtKB-KW"/>
</dbReference>
<comment type="similarity">
    <text evidence="2">Belongs to the metallo-dependent hydrolases superfamily. Adenosine and AMP deaminases family.</text>
</comment>
<keyword evidence="4" id="KW-0479">Metal-binding</keyword>